<organism evidence="2">
    <name type="scientific">Graphocephala atropunctata</name>
    <dbReference type="NCBI Taxonomy" id="36148"/>
    <lineage>
        <taxon>Eukaryota</taxon>
        <taxon>Metazoa</taxon>
        <taxon>Ecdysozoa</taxon>
        <taxon>Arthropoda</taxon>
        <taxon>Hexapoda</taxon>
        <taxon>Insecta</taxon>
        <taxon>Pterygota</taxon>
        <taxon>Neoptera</taxon>
        <taxon>Paraneoptera</taxon>
        <taxon>Hemiptera</taxon>
        <taxon>Auchenorrhyncha</taxon>
        <taxon>Membracoidea</taxon>
        <taxon>Cicadellidae</taxon>
        <taxon>Cicadellinae</taxon>
        <taxon>Cicadellini</taxon>
        <taxon>Graphocephala</taxon>
    </lineage>
</organism>
<dbReference type="AlphaFoldDB" id="A0A1B6MTP4"/>
<dbReference type="Pfam" id="PF09820">
    <property type="entry name" value="AAA-ATPase_like"/>
    <property type="match status" value="1"/>
</dbReference>
<proteinExistence type="predicted"/>
<reference evidence="2" key="1">
    <citation type="submission" date="2015-11" db="EMBL/GenBank/DDBJ databases">
        <title>De novo transcriptome assembly of four potential Pierce s Disease insect vectors from Arizona vineyards.</title>
        <authorList>
            <person name="Tassone E.E."/>
        </authorList>
    </citation>
    <scope>NUCLEOTIDE SEQUENCE</scope>
</reference>
<name>A0A1B6MTP4_9HEMI</name>
<evidence type="ECO:0000313" key="2">
    <source>
        <dbReference type="EMBL" id="JAT39249.1"/>
    </source>
</evidence>
<feature type="domain" description="AAA-ATPase-like" evidence="1">
    <location>
        <begin position="33"/>
        <end position="276"/>
    </location>
</feature>
<dbReference type="PANTHER" id="PTHR34825">
    <property type="entry name" value="CONSERVED PROTEIN, WITH A WEAK D-GALACTARATE DEHYDRATASE/ALTRONATE HYDROLASE DOMAIN"/>
    <property type="match status" value="1"/>
</dbReference>
<dbReference type="InterPro" id="IPR018631">
    <property type="entry name" value="AAA-ATPase-like_dom"/>
</dbReference>
<evidence type="ECO:0000259" key="1">
    <source>
        <dbReference type="Pfam" id="PF09820"/>
    </source>
</evidence>
<dbReference type="PANTHER" id="PTHR34825:SF1">
    <property type="entry name" value="AAA-ATPASE-LIKE DOMAIN-CONTAINING PROTEIN"/>
    <property type="match status" value="1"/>
</dbReference>
<accession>A0A1B6MTP4</accession>
<protein>
    <recommendedName>
        <fullName evidence="1">AAA-ATPase-like domain-containing protein</fullName>
    </recommendedName>
</protein>
<gene>
    <name evidence="2" type="ORF">g.34010</name>
</gene>
<dbReference type="EMBL" id="GEBQ01000728">
    <property type="protein sequence ID" value="JAT39249.1"/>
    <property type="molecule type" value="Transcribed_RNA"/>
</dbReference>
<sequence length="477" mass="54409">MSDVKNILGLLTAIIICIKKVSPTSGFDFESSEFSKIANTPAFVDKTLFIKAIIENNETSLITAPPGFGKSTNMNMLKTFLEIEVDDNGAPKTQVDYFKHQVKDTRNYRLFYDNVLKIAEDTKIMQDLGRTPVLSVSFKCNRNITSFDDALEFIKEVVHNCYKQYRYLERSDKLGVDQKQYIETWCDDKNYHMFGKHRIATGLRELSEFLYRHFNDRTVFVLIDDHDSVFKRAMFHVTDDDQLDDIVRLTVSLMNSLLKRNGKHVHGGLVAGVSDIPVFGSSLSEKGSSDAFIKYRFLDDHPFVDFFGLLKDEVDGLFVYPELKLGENVVNKAKAMYGGYKSKKGTEVFNLYSILNFLKTGEVKNFWKSFNSIPNLNEVIEVSAILKGMEKMVTGEPINIQVLNKLTVDDIVDLRNLQTDPQSQAVAVAIKYFSFLLEEGYLTYAFTQEDTENQINENSAVKIPNNEIKEIFIQALT</sequence>